<dbReference type="Proteomes" id="UP000053105">
    <property type="component" value="Unassembled WGS sequence"/>
</dbReference>
<reference evidence="2 3" key="1">
    <citation type="submission" date="2015-07" db="EMBL/GenBank/DDBJ databases">
        <title>The genome of Melipona quadrifasciata.</title>
        <authorList>
            <person name="Pan H."/>
            <person name="Kapheim K."/>
        </authorList>
    </citation>
    <scope>NUCLEOTIDE SEQUENCE [LARGE SCALE GENOMIC DNA]</scope>
    <source>
        <strain evidence="2">0111107301</strain>
        <tissue evidence="2">Whole body</tissue>
    </source>
</reference>
<feature type="compositionally biased region" description="Polar residues" evidence="1">
    <location>
        <begin position="164"/>
        <end position="178"/>
    </location>
</feature>
<sequence length="315" mass="35590">MSIFVSFAKKNILQEEGDFKTHVQINFKSHSRPSSRLEFQNHELGLRKRSTFPNSFTPPSEALQQQGGTERNIAAKKSDEENREKQRRDSDASLSTTTSAHPPAEPQPQPQQNTPRLPSPPASANFQPAAASGPPKSVNYVQQPNTPSTPKITFVINSRLLSTPKNPSCNPQNQSQRMNVRGSLSGGKKRKFWRYEREAEKGEAKAMNTKGALLMPSGRVTAILGGLLITGHFSAAGLLRESFPEERKLARIEARKRRRRRRGRRRRRRPNGGYPRNGARPPFLNVDLKRRKSRAQLCFRKLLQFWATQDDLPPP</sequence>
<dbReference type="AlphaFoldDB" id="A0A0M8ZX04"/>
<feature type="compositionally biased region" description="Polar residues" evidence="1">
    <location>
        <begin position="139"/>
        <end position="151"/>
    </location>
</feature>
<evidence type="ECO:0000313" key="3">
    <source>
        <dbReference type="Proteomes" id="UP000053105"/>
    </source>
</evidence>
<feature type="region of interest" description="Disordered" evidence="1">
    <location>
        <begin position="29"/>
        <end position="151"/>
    </location>
</feature>
<dbReference type="EMBL" id="KQ435840">
    <property type="protein sequence ID" value="KOX71323.1"/>
    <property type="molecule type" value="Genomic_DNA"/>
</dbReference>
<feature type="compositionally biased region" description="Polar residues" evidence="1">
    <location>
        <begin position="51"/>
        <end position="69"/>
    </location>
</feature>
<feature type="region of interest" description="Disordered" evidence="1">
    <location>
        <begin position="164"/>
        <end position="185"/>
    </location>
</feature>
<feature type="compositionally biased region" description="Low complexity" evidence="1">
    <location>
        <begin position="271"/>
        <end position="282"/>
    </location>
</feature>
<accession>A0A0M8ZX04</accession>
<feature type="compositionally biased region" description="Low complexity" evidence="1">
    <location>
        <begin position="92"/>
        <end position="102"/>
    </location>
</feature>
<feature type="region of interest" description="Disordered" evidence="1">
    <location>
        <begin position="252"/>
        <end position="285"/>
    </location>
</feature>
<proteinExistence type="predicted"/>
<organism evidence="2 3">
    <name type="scientific">Melipona quadrifasciata</name>
    <dbReference type="NCBI Taxonomy" id="166423"/>
    <lineage>
        <taxon>Eukaryota</taxon>
        <taxon>Metazoa</taxon>
        <taxon>Ecdysozoa</taxon>
        <taxon>Arthropoda</taxon>
        <taxon>Hexapoda</taxon>
        <taxon>Insecta</taxon>
        <taxon>Pterygota</taxon>
        <taxon>Neoptera</taxon>
        <taxon>Endopterygota</taxon>
        <taxon>Hymenoptera</taxon>
        <taxon>Apocrita</taxon>
        <taxon>Aculeata</taxon>
        <taxon>Apoidea</taxon>
        <taxon>Anthophila</taxon>
        <taxon>Apidae</taxon>
        <taxon>Melipona</taxon>
    </lineage>
</organism>
<name>A0A0M8ZX04_9HYME</name>
<evidence type="ECO:0000256" key="1">
    <source>
        <dbReference type="SAM" id="MobiDB-lite"/>
    </source>
</evidence>
<gene>
    <name evidence="2" type="ORF">WN51_01596</name>
</gene>
<feature type="compositionally biased region" description="Polar residues" evidence="1">
    <location>
        <begin position="29"/>
        <end position="38"/>
    </location>
</feature>
<feature type="compositionally biased region" description="Basic residues" evidence="1">
    <location>
        <begin position="254"/>
        <end position="270"/>
    </location>
</feature>
<protein>
    <submittedName>
        <fullName evidence="2">Uncharacterized protein</fullName>
    </submittedName>
</protein>
<feature type="compositionally biased region" description="Basic and acidic residues" evidence="1">
    <location>
        <begin position="76"/>
        <end position="91"/>
    </location>
</feature>
<keyword evidence="3" id="KW-1185">Reference proteome</keyword>
<evidence type="ECO:0000313" key="2">
    <source>
        <dbReference type="EMBL" id="KOX71323.1"/>
    </source>
</evidence>